<dbReference type="EMBL" id="BPLR01001702">
    <property type="protein sequence ID" value="GIZ04210.1"/>
    <property type="molecule type" value="Genomic_DNA"/>
</dbReference>
<dbReference type="AlphaFoldDB" id="A0AAV4YDB2"/>
<keyword evidence="2" id="KW-1185">Reference proteome</keyword>
<sequence length="91" mass="10612">MEHGERKVRKHCFSKKNTFPLSTQKEEKYCFTETTADVVSITGSALLLCVSALCEKLVKAWKFRSKNKFWGYKRWVHVLPNCQFHSKAVLC</sequence>
<reference evidence="1 2" key="1">
    <citation type="submission" date="2021-06" db="EMBL/GenBank/DDBJ databases">
        <title>Caerostris extrusa draft genome.</title>
        <authorList>
            <person name="Kono N."/>
            <person name="Arakawa K."/>
        </authorList>
    </citation>
    <scope>NUCLEOTIDE SEQUENCE [LARGE SCALE GENOMIC DNA]</scope>
</reference>
<evidence type="ECO:0000313" key="2">
    <source>
        <dbReference type="Proteomes" id="UP001054945"/>
    </source>
</evidence>
<accession>A0AAV4YDB2</accession>
<proteinExistence type="predicted"/>
<name>A0AAV4YDB2_CAEEX</name>
<organism evidence="1 2">
    <name type="scientific">Caerostris extrusa</name>
    <name type="common">Bark spider</name>
    <name type="synonym">Caerostris bankana</name>
    <dbReference type="NCBI Taxonomy" id="172846"/>
    <lineage>
        <taxon>Eukaryota</taxon>
        <taxon>Metazoa</taxon>
        <taxon>Ecdysozoa</taxon>
        <taxon>Arthropoda</taxon>
        <taxon>Chelicerata</taxon>
        <taxon>Arachnida</taxon>
        <taxon>Araneae</taxon>
        <taxon>Araneomorphae</taxon>
        <taxon>Entelegynae</taxon>
        <taxon>Araneoidea</taxon>
        <taxon>Araneidae</taxon>
        <taxon>Caerostris</taxon>
    </lineage>
</organism>
<gene>
    <name evidence="1" type="ORF">CEXT_548111</name>
</gene>
<protein>
    <submittedName>
        <fullName evidence="1">Uncharacterized protein</fullName>
    </submittedName>
</protein>
<evidence type="ECO:0000313" key="1">
    <source>
        <dbReference type="EMBL" id="GIZ04210.1"/>
    </source>
</evidence>
<dbReference type="Proteomes" id="UP001054945">
    <property type="component" value="Unassembled WGS sequence"/>
</dbReference>
<comment type="caution">
    <text evidence="1">The sequence shown here is derived from an EMBL/GenBank/DDBJ whole genome shotgun (WGS) entry which is preliminary data.</text>
</comment>